<dbReference type="Proteomes" id="UP000044602">
    <property type="component" value="Unassembled WGS sequence"/>
</dbReference>
<dbReference type="Gene3D" id="1.10.10.60">
    <property type="entry name" value="Homeodomain-like"/>
    <property type="match status" value="1"/>
</dbReference>
<dbReference type="Pfam" id="PF00755">
    <property type="entry name" value="Carn_acyltransf"/>
    <property type="match status" value="1"/>
</dbReference>
<evidence type="ECO:0000256" key="21">
    <source>
        <dbReference type="PIRSR" id="PIRSR600542-1"/>
    </source>
</evidence>
<evidence type="ECO:0000256" key="10">
    <source>
        <dbReference type="ARBA" id="ARBA00023098"/>
    </source>
</evidence>
<keyword evidence="12" id="KW-0472">Membrane</keyword>
<evidence type="ECO:0000259" key="25">
    <source>
        <dbReference type="PROSITE" id="PS51293"/>
    </source>
</evidence>
<gene>
    <name evidence="26" type="ORF">BN1708_001136</name>
</gene>
<sequence length="1366" mass="152005">MDESTNYGSPVNAASPTSNALLAQPPLAPETGSTRPDNSEDIQMGEAVNNEPIVKQDSATPAPITASDNPLDAPDGPAAETTISRDEDDGEIGKDAGDEPDADAAVTGTEVEGQEGKTKESVEAAARDHLISQTHAIILPSYSTWFDMNMVHEIERKAMAEFFNSRNRSKTPVVYKDYRDFMINTYRLNPAEYLTVTACRRNLAGDVCAIMRVHAFLEQWGLINYQVDGDHRPSNIGPPYTGHFKVICDTPRGLQAFQPSADQEVTKGKQSVDTDNKASAAQAAKGDSKLEVSRNIYDGDAKSTNLNATTEVKTNGETPTTNGVSASKEASTGPITKVNCHACAVDCTRLYYHAPTKEGSAKAKYEICPSCFLDGHFPGDSSKSQYTRDGDGVLVRQDNPTYTTVPERDAPWSDAELLRLLEALERYDEEWTDIAEHVGTRTREECALQFLQLGIEDKYLESELTILGAHGDKQIPYNQADNPVMSVVGFLASLADPATTAAAAHSSADEMKRRLRNRLEGGESRETEASNGKGKERDGDAMEVDVEQETTTTTVTTTTVRKMASIPLATTGARAVGLATEEEREMTRLVSAAANVTLQKLDLKLKYFNEMEALLQAERRELERGRQQLFLDRLAFKRRVREVQQSFKTAAATGTDQGLRLGDDILMGNAQCFLPRELENTSARVPRLVGYDGFVPTSSEHHIPLVQIILFPVAHLSTPIAQRSVMSFAFRAFEVRSATLRNPRIFAKPTRNILAAMPPASKRSNSSLPAGYVEDKSKGPMLRFQDSLPRLPVPTLEETAARYVKTLRPLLSDSEFATSKKAVEEFIKPGGVGSRLQEKLLARREDPKHRNWLYEWWNDAAYLSYRDPVVPYVSYFYSHRDDRRRRNPAKRAAAITSAVLEFKKEVDAGTLEPEYMKRLPICMDSYQYMFNASRVAAKPVDHPVKFSHKDHKHIIAIRKNQFFKIMHEVNGKQLNASELEQQFNKVYESAQRAPALGALTSENRDVWADARQTLLAAHPKNAAALETIESASFVVCLDDASPVTLEERAHQYWHGDGQNRWFDKPLQFIVNDNGTSGFMGEHSMMDGTPTHRLNDYINDLIFNNKIDLSNPAIRSNLADPQPVKFEITKDVQTEIDRATKDFNDVIGQHELAVQAYQGYGKGLIKKFKCSPDAYVQMIIQLAYFKMYGKNRPTYESAATRRFQQGRTETCRTVSDASTAWCRSMADAESTDATRTDLFRKAIDSHLEYISAASDGKGVDRHLFGLKKLLEPGEELPSIYKDPAYTYSATWFLSTSQLSSEFFNGYGWSQVIDDGFGIAYMINENSINFNVVSKGLGSQRMSFYLNEAAGDVRDLLISSIETPKAKL</sequence>
<dbReference type="SMART" id="SM00717">
    <property type="entry name" value="SANT"/>
    <property type="match status" value="1"/>
</dbReference>
<keyword evidence="5" id="KW-0808">Transferase</keyword>
<keyword evidence="8" id="KW-0809">Transit peptide</keyword>
<dbReference type="InterPro" id="IPR023213">
    <property type="entry name" value="CAT-like_dom_sf"/>
</dbReference>
<dbReference type="GO" id="GO:0006631">
    <property type="term" value="P:fatty acid metabolic process"/>
    <property type="evidence" value="ECO:0007669"/>
    <property type="project" value="UniProtKB-KW"/>
</dbReference>
<dbReference type="InterPro" id="IPR009057">
    <property type="entry name" value="Homeodomain-like_sf"/>
</dbReference>
<dbReference type="InterPro" id="IPR017884">
    <property type="entry name" value="SANT_dom"/>
</dbReference>
<dbReference type="Pfam" id="PF04433">
    <property type="entry name" value="SWIRM"/>
    <property type="match status" value="1"/>
</dbReference>
<dbReference type="InterPro" id="IPR039551">
    <property type="entry name" value="Cho/carn_acyl_trans"/>
</dbReference>
<dbReference type="PANTHER" id="PTHR22589">
    <property type="entry name" value="CARNITINE O-ACYLTRANSFERASE"/>
    <property type="match status" value="1"/>
</dbReference>
<dbReference type="InterPro" id="IPR032451">
    <property type="entry name" value="SMARCC_C"/>
</dbReference>
<feature type="compositionally biased region" description="Basic and acidic residues" evidence="22">
    <location>
        <begin position="517"/>
        <end position="540"/>
    </location>
</feature>
<dbReference type="CDD" id="cd00167">
    <property type="entry name" value="SANT"/>
    <property type="match status" value="1"/>
</dbReference>
<dbReference type="GO" id="GO:0005777">
    <property type="term" value="C:peroxisome"/>
    <property type="evidence" value="ECO:0007669"/>
    <property type="project" value="UniProtKB-SubCell"/>
</dbReference>
<evidence type="ECO:0000256" key="3">
    <source>
        <dbReference type="ARBA" id="ARBA00005232"/>
    </source>
</evidence>
<evidence type="ECO:0000256" key="15">
    <source>
        <dbReference type="ARBA" id="ARBA00023242"/>
    </source>
</evidence>
<dbReference type="SUPFAM" id="SSF46689">
    <property type="entry name" value="Homeodomain-like"/>
    <property type="match status" value="2"/>
</dbReference>
<evidence type="ECO:0000256" key="5">
    <source>
        <dbReference type="ARBA" id="ARBA00022679"/>
    </source>
</evidence>
<dbReference type="Pfam" id="PF16495">
    <property type="entry name" value="SWIRM-assoc_1"/>
    <property type="match status" value="1"/>
</dbReference>
<evidence type="ECO:0000256" key="13">
    <source>
        <dbReference type="ARBA" id="ARBA00023140"/>
    </source>
</evidence>
<evidence type="ECO:0000256" key="1">
    <source>
        <dbReference type="ARBA" id="ARBA00004275"/>
    </source>
</evidence>
<dbReference type="GO" id="GO:0009437">
    <property type="term" value="P:carnitine metabolic process"/>
    <property type="evidence" value="ECO:0007669"/>
    <property type="project" value="TreeGrafter"/>
</dbReference>
<keyword evidence="11" id="KW-0496">Mitochondrion</keyword>
<evidence type="ECO:0000256" key="22">
    <source>
        <dbReference type="SAM" id="MobiDB-lite"/>
    </source>
</evidence>
<dbReference type="InterPro" id="IPR000542">
    <property type="entry name" value="Carn_acyl_trans"/>
</dbReference>
<dbReference type="GO" id="GO:0006338">
    <property type="term" value="P:chromatin remodeling"/>
    <property type="evidence" value="ECO:0007669"/>
    <property type="project" value="UniProtKB-ARBA"/>
</dbReference>
<evidence type="ECO:0000256" key="9">
    <source>
        <dbReference type="ARBA" id="ARBA00023015"/>
    </source>
</evidence>
<evidence type="ECO:0000256" key="19">
    <source>
        <dbReference type="ARBA" id="ARBA00066910"/>
    </source>
</evidence>
<name>A0A0G4MGN5_VERLO</name>
<feature type="region of interest" description="Disordered" evidence="22">
    <location>
        <begin position="267"/>
        <end position="286"/>
    </location>
</feature>
<evidence type="ECO:0000256" key="4">
    <source>
        <dbReference type="ARBA" id="ARBA00022448"/>
    </source>
</evidence>
<dbReference type="PROSITE" id="PS50934">
    <property type="entry name" value="SWIRM"/>
    <property type="match status" value="1"/>
</dbReference>
<keyword evidence="7" id="KW-0276">Fatty acid metabolism</keyword>
<dbReference type="InterPro" id="IPR001005">
    <property type="entry name" value="SANT/Myb"/>
</dbReference>
<dbReference type="PROSITE" id="PS00440">
    <property type="entry name" value="ACYLTRANSF_C_2"/>
    <property type="match status" value="1"/>
</dbReference>
<evidence type="ECO:0000259" key="24">
    <source>
        <dbReference type="PROSITE" id="PS50934"/>
    </source>
</evidence>
<evidence type="ECO:0000256" key="20">
    <source>
        <dbReference type="ARBA" id="ARBA00073438"/>
    </source>
</evidence>
<dbReference type="PROSITE" id="PS50090">
    <property type="entry name" value="MYB_LIKE"/>
    <property type="match status" value="1"/>
</dbReference>
<keyword evidence="16" id="KW-0012">Acyltransferase</keyword>
<reference evidence="26 27" key="1">
    <citation type="submission" date="2015-05" db="EMBL/GenBank/DDBJ databases">
        <authorList>
            <person name="Wang D.B."/>
            <person name="Wang M."/>
        </authorList>
    </citation>
    <scope>NUCLEOTIDE SEQUENCE [LARGE SCALE GENOMIC DNA]</scope>
    <source>
        <strain evidence="26">VL1</strain>
    </source>
</reference>
<dbReference type="Gene3D" id="1.10.10.10">
    <property type="entry name" value="Winged helix-like DNA-binding domain superfamily/Winged helix DNA-binding domain"/>
    <property type="match status" value="1"/>
</dbReference>
<evidence type="ECO:0000313" key="27">
    <source>
        <dbReference type="Proteomes" id="UP000044602"/>
    </source>
</evidence>
<evidence type="ECO:0000256" key="8">
    <source>
        <dbReference type="ARBA" id="ARBA00022946"/>
    </source>
</evidence>
<evidence type="ECO:0000256" key="17">
    <source>
        <dbReference type="ARBA" id="ARBA00052702"/>
    </source>
</evidence>
<dbReference type="EMBL" id="CVQH01022527">
    <property type="protein sequence ID" value="CRK33458.1"/>
    <property type="molecule type" value="Genomic_DNA"/>
</dbReference>
<evidence type="ECO:0000256" key="14">
    <source>
        <dbReference type="ARBA" id="ARBA00023163"/>
    </source>
</evidence>
<keyword evidence="13" id="KW-0576">Peroxisome</keyword>
<proteinExistence type="inferred from homology"/>
<dbReference type="InterPro" id="IPR042231">
    <property type="entry name" value="Cho/carn_acyl_trans_2"/>
</dbReference>
<comment type="function">
    <text evidence="18">Carnitine acetylase is specific for short chain fatty acids. Carnitine acetylase seems to affect the flux through the pyruvate dehydrogenase complex. It may be involved as well in the transport of acetyl-CoA into mitochondria.</text>
</comment>
<feature type="domain" description="SANT" evidence="25">
    <location>
        <begin position="407"/>
        <end position="458"/>
    </location>
</feature>
<feature type="domain" description="Myb-like" evidence="23">
    <location>
        <begin position="404"/>
        <end position="454"/>
    </location>
</feature>
<protein>
    <recommendedName>
        <fullName evidence="20">Carnitine O-acetyltransferase, mitochondrial</fullName>
        <ecNumber evidence="19">2.3.1.7</ecNumber>
    </recommendedName>
</protein>
<organism evidence="26 27">
    <name type="scientific">Verticillium longisporum</name>
    <name type="common">Verticillium dahliae var. longisporum</name>
    <dbReference type="NCBI Taxonomy" id="100787"/>
    <lineage>
        <taxon>Eukaryota</taxon>
        <taxon>Fungi</taxon>
        <taxon>Dikarya</taxon>
        <taxon>Ascomycota</taxon>
        <taxon>Pezizomycotina</taxon>
        <taxon>Sordariomycetes</taxon>
        <taxon>Hypocreomycetidae</taxon>
        <taxon>Glomerellales</taxon>
        <taxon>Plectosphaerellaceae</taxon>
        <taxon>Verticillium</taxon>
    </lineage>
</organism>
<evidence type="ECO:0000256" key="7">
    <source>
        <dbReference type="ARBA" id="ARBA00022832"/>
    </source>
</evidence>
<dbReference type="PANTHER" id="PTHR22589:SF103">
    <property type="entry name" value="CARNITINE O-ACETYL-TRANSFERASE, ISOFORM A-RELATED"/>
    <property type="match status" value="1"/>
</dbReference>
<dbReference type="STRING" id="100787.A0A0G4MGN5"/>
<dbReference type="FunFam" id="1.10.10.60:FF:000014">
    <property type="entry name" value="SWI/SNF complex subunit SMARCC2 isoform C"/>
    <property type="match status" value="1"/>
</dbReference>
<dbReference type="FunFam" id="1.10.10.10:FF:000020">
    <property type="entry name" value="SWI/SNF complex subunit SMARCC2 isoform c"/>
    <property type="match status" value="1"/>
</dbReference>
<feature type="active site" description="Proton acceptor" evidence="21">
    <location>
        <position position="1082"/>
    </location>
</feature>
<dbReference type="FunFam" id="3.30.559.70:FF:000007">
    <property type="entry name" value="Carnitine O-acetyltransferase, mitochondrial"/>
    <property type="match status" value="1"/>
</dbReference>
<keyword evidence="10" id="KW-0443">Lipid metabolism</keyword>
<dbReference type="Gene3D" id="3.30.559.10">
    <property type="entry name" value="Chloramphenicol acetyltransferase-like domain"/>
    <property type="match status" value="1"/>
</dbReference>
<dbReference type="PROSITE" id="PS51293">
    <property type="entry name" value="SANT"/>
    <property type="match status" value="1"/>
</dbReference>
<evidence type="ECO:0000256" key="2">
    <source>
        <dbReference type="ARBA" id="ARBA00004443"/>
    </source>
</evidence>
<dbReference type="GO" id="GO:0004092">
    <property type="term" value="F:carnitine O-acetyltransferase activity"/>
    <property type="evidence" value="ECO:0007669"/>
    <property type="project" value="UniProtKB-EC"/>
</dbReference>
<evidence type="ECO:0000256" key="12">
    <source>
        <dbReference type="ARBA" id="ARBA00023136"/>
    </source>
</evidence>
<comment type="subcellular location">
    <subcellularLocation>
        <location evidence="2">Mitochondrion inner membrane</location>
        <topology evidence="2">Peripheral membrane protein</topology>
        <orientation evidence="2">Matrix side</orientation>
    </subcellularLocation>
    <subcellularLocation>
        <location evidence="1">Peroxisome</location>
    </subcellularLocation>
</comment>
<dbReference type="EC" id="2.3.1.7" evidence="19"/>
<keyword evidence="4" id="KW-0813">Transport</keyword>
<keyword evidence="14" id="KW-0804">Transcription</keyword>
<dbReference type="InterPro" id="IPR036388">
    <property type="entry name" value="WH-like_DNA-bd_sf"/>
</dbReference>
<keyword evidence="6" id="KW-0999">Mitochondrion inner membrane</keyword>
<dbReference type="GO" id="GO:0006355">
    <property type="term" value="P:regulation of DNA-templated transcription"/>
    <property type="evidence" value="ECO:0007669"/>
    <property type="project" value="UniProtKB-ARBA"/>
</dbReference>
<dbReference type="PROSITE" id="PS00439">
    <property type="entry name" value="ACYLTRANSF_C_1"/>
    <property type="match status" value="1"/>
</dbReference>
<dbReference type="InterPro" id="IPR007526">
    <property type="entry name" value="SWIRM"/>
</dbReference>
<dbReference type="Gene3D" id="3.30.559.70">
    <property type="entry name" value="Choline/Carnitine o-acyltransferase, domain 2"/>
    <property type="match status" value="1"/>
</dbReference>
<evidence type="ECO:0000259" key="23">
    <source>
        <dbReference type="PROSITE" id="PS50090"/>
    </source>
</evidence>
<feature type="compositionally biased region" description="Basic and acidic residues" evidence="22">
    <location>
        <begin position="267"/>
        <end position="276"/>
    </location>
</feature>
<keyword evidence="15" id="KW-0539">Nucleus</keyword>
<feature type="region of interest" description="Disordered" evidence="22">
    <location>
        <begin position="1"/>
        <end position="120"/>
    </location>
</feature>
<feature type="compositionally biased region" description="Polar residues" evidence="22">
    <location>
        <begin position="1"/>
        <end position="21"/>
    </location>
</feature>
<dbReference type="Pfam" id="PF00249">
    <property type="entry name" value="Myb_DNA-binding"/>
    <property type="match status" value="1"/>
</dbReference>
<keyword evidence="9" id="KW-0805">Transcription regulation</keyword>
<dbReference type="GO" id="GO:0005743">
    <property type="term" value="C:mitochondrial inner membrane"/>
    <property type="evidence" value="ECO:0007669"/>
    <property type="project" value="UniProtKB-SubCell"/>
</dbReference>
<dbReference type="SUPFAM" id="SSF52777">
    <property type="entry name" value="CoA-dependent acyltransferases"/>
    <property type="match status" value="2"/>
</dbReference>
<evidence type="ECO:0000313" key="26">
    <source>
        <dbReference type="EMBL" id="CRK33458.1"/>
    </source>
</evidence>
<keyword evidence="27" id="KW-1185">Reference proteome</keyword>
<accession>A0A0G4MGN5</accession>
<feature type="region of interest" description="Disordered" evidence="22">
    <location>
        <begin position="307"/>
        <end position="331"/>
    </location>
</feature>
<feature type="region of interest" description="Disordered" evidence="22">
    <location>
        <begin position="517"/>
        <end position="555"/>
    </location>
</feature>
<evidence type="ECO:0000256" key="16">
    <source>
        <dbReference type="ARBA" id="ARBA00023315"/>
    </source>
</evidence>
<evidence type="ECO:0000256" key="6">
    <source>
        <dbReference type="ARBA" id="ARBA00022792"/>
    </source>
</evidence>
<feature type="domain" description="SWIRM" evidence="24">
    <location>
        <begin position="137"/>
        <end position="234"/>
    </location>
</feature>
<comment type="catalytic activity">
    <reaction evidence="17">
        <text>(R)-carnitine + acetyl-CoA = O-acetyl-(R)-carnitine + CoA</text>
        <dbReference type="Rhea" id="RHEA:21136"/>
        <dbReference type="ChEBI" id="CHEBI:16347"/>
        <dbReference type="ChEBI" id="CHEBI:57287"/>
        <dbReference type="ChEBI" id="CHEBI:57288"/>
        <dbReference type="ChEBI" id="CHEBI:57589"/>
        <dbReference type="EC" id="2.3.1.7"/>
    </reaction>
</comment>
<comment type="similarity">
    <text evidence="3">Belongs to the carnitine/choline acetyltransferase family.</text>
</comment>
<evidence type="ECO:0000256" key="11">
    <source>
        <dbReference type="ARBA" id="ARBA00023128"/>
    </source>
</evidence>
<evidence type="ECO:0000256" key="18">
    <source>
        <dbReference type="ARBA" id="ARBA00053195"/>
    </source>
</evidence>